<dbReference type="RefSeq" id="WP_158421377.1">
    <property type="nucleotide sequence ID" value="NZ_JAOQJL010000013.1"/>
</dbReference>
<dbReference type="EMBL" id="JAOQJL010000013">
    <property type="protein sequence ID" value="MCU6765345.1"/>
    <property type="molecule type" value="Genomic_DNA"/>
</dbReference>
<evidence type="ECO:0000256" key="1">
    <source>
        <dbReference type="SAM" id="MobiDB-lite"/>
    </source>
</evidence>
<keyword evidence="2" id="KW-0732">Signal</keyword>
<feature type="signal peptide" evidence="2">
    <location>
        <begin position="1"/>
        <end position="27"/>
    </location>
</feature>
<evidence type="ECO:0000313" key="3">
    <source>
        <dbReference type="EMBL" id="MCU6765345.1"/>
    </source>
</evidence>
<keyword evidence="4" id="KW-1185">Reference proteome</keyword>
<name>A0ABT2TT35_9FIRM</name>
<feature type="chain" id="PRO_5046585572" evidence="2">
    <location>
        <begin position="28"/>
        <end position="554"/>
    </location>
</feature>
<gene>
    <name evidence="3" type="ORF">OCV61_07950</name>
</gene>
<feature type="region of interest" description="Disordered" evidence="1">
    <location>
        <begin position="523"/>
        <end position="554"/>
    </location>
</feature>
<feature type="compositionally biased region" description="Acidic residues" evidence="1">
    <location>
        <begin position="526"/>
        <end position="554"/>
    </location>
</feature>
<sequence length="554" mass="59581">MKKMKKIAALASAAILGISTVPYNVLAADSYADAEKSALDNALETFRAVYDKSLESSKKAYEGQGVDFSLKLEDGAKSLLSAFLPVDLSWLDSIGINGDVTLEASRLGEDLTLKVNDKEICSAQLYMDMSTMDIYMSIPELIDGYIKVNANSAAQEEAEAAEDAADDLGISVTDDLPVDTENLTEYMDAMMKFQESMPEADTISNMIDKYLSIAVDHAAEAASGSETLSVDTVSVDCTTMEGTISGENLLPALTDIVEALKDDEDFKSIFESAAILAPDADYTYDDFQSSLDEVLDALQSEDMSTEDITQSFTSKIWIDSDDNVVGHELSYTDEEGSHPFFLYQTPTDGDNAGYRLHAGLDDSSIDIVGSGQVTDGTLNGYYELSVDSQPILGITVSDYDTESLKTEGLVHGSYDLSIFQGDMDDSTYETVSAFGIKLTLDGMNFALDLSMSGTPLATLSAQVHDADPVTFVDPSEMDPIYDVDNDEDGDAFASSMSLDTILQNLTDAGMPADFFDTLVNGSSDTTDADTDTMDDTFEDDTAADDDTAIGDTAE</sequence>
<dbReference type="Proteomes" id="UP001652409">
    <property type="component" value="Unassembled WGS sequence"/>
</dbReference>
<accession>A0ABT2TT35</accession>
<reference evidence="3 4" key="1">
    <citation type="journal article" date="2021" name="ISME Commun">
        <title>Automated analysis of genomic sequences facilitates high-throughput and comprehensive description of bacteria.</title>
        <authorList>
            <person name="Hitch T.C.A."/>
        </authorList>
    </citation>
    <scope>NUCLEOTIDE SEQUENCE [LARGE SCALE GENOMIC DNA]</scope>
    <source>
        <strain evidence="3 4">Sanger_23</strain>
    </source>
</reference>
<proteinExistence type="predicted"/>
<evidence type="ECO:0000256" key="2">
    <source>
        <dbReference type="SAM" id="SignalP"/>
    </source>
</evidence>
<comment type="caution">
    <text evidence="3">The sequence shown here is derived from an EMBL/GenBank/DDBJ whole genome shotgun (WGS) entry which is preliminary data.</text>
</comment>
<evidence type="ECO:0000313" key="4">
    <source>
        <dbReference type="Proteomes" id="UP001652409"/>
    </source>
</evidence>
<organism evidence="3 4">
    <name type="scientific">Blautia ammoniilytica</name>
    <dbReference type="NCBI Taxonomy" id="2981782"/>
    <lineage>
        <taxon>Bacteria</taxon>
        <taxon>Bacillati</taxon>
        <taxon>Bacillota</taxon>
        <taxon>Clostridia</taxon>
        <taxon>Lachnospirales</taxon>
        <taxon>Lachnospiraceae</taxon>
        <taxon>Blautia</taxon>
    </lineage>
</organism>
<protein>
    <submittedName>
        <fullName evidence="3">Uncharacterized protein</fullName>
    </submittedName>
</protein>